<dbReference type="InterPro" id="IPR036397">
    <property type="entry name" value="RNaseH_sf"/>
</dbReference>
<evidence type="ECO:0000313" key="1">
    <source>
        <dbReference type="EMBL" id="EGO04851.1"/>
    </source>
</evidence>
<dbReference type="AlphaFoldDB" id="F8PGE4"/>
<dbReference type="GO" id="GO:0003676">
    <property type="term" value="F:nucleic acid binding"/>
    <property type="evidence" value="ECO:0007669"/>
    <property type="project" value="InterPro"/>
</dbReference>
<gene>
    <name evidence="1" type="ORF">SERLA73DRAFT_44294</name>
</gene>
<dbReference type="STRING" id="936435.F8PGE4"/>
<dbReference type="EMBL" id="GL945474">
    <property type="protein sequence ID" value="EGO04851.1"/>
    <property type="molecule type" value="Genomic_DNA"/>
</dbReference>
<sequence>KRVSKGLSNKLVDGILKFGGHALMMWCCMTWKEVEFATKIDGRIDGDLYLQIFEDELQKTFEYYYLNPYKSIF</sequence>
<dbReference type="HOGENOM" id="CLU_033666_15_0_1"/>
<reference evidence="2" key="1">
    <citation type="journal article" date="2011" name="Science">
        <title>The plant cell wall-decomposing machinery underlies the functional diversity of forest fungi.</title>
        <authorList>
            <person name="Eastwood D.C."/>
            <person name="Floudas D."/>
            <person name="Binder M."/>
            <person name="Majcherczyk A."/>
            <person name="Schneider P."/>
            <person name="Aerts A."/>
            <person name="Asiegbu F.O."/>
            <person name="Baker S.E."/>
            <person name="Barry K."/>
            <person name="Bendiksby M."/>
            <person name="Blumentritt M."/>
            <person name="Coutinho P.M."/>
            <person name="Cullen D."/>
            <person name="de Vries R.P."/>
            <person name="Gathman A."/>
            <person name="Goodell B."/>
            <person name="Henrissat B."/>
            <person name="Ihrmark K."/>
            <person name="Kauserud H."/>
            <person name="Kohler A."/>
            <person name="LaButti K."/>
            <person name="Lapidus A."/>
            <person name="Lavin J.L."/>
            <person name="Lee Y.-H."/>
            <person name="Lindquist E."/>
            <person name="Lilly W."/>
            <person name="Lucas S."/>
            <person name="Morin E."/>
            <person name="Murat C."/>
            <person name="Oguiza J.A."/>
            <person name="Park J."/>
            <person name="Pisabarro A.G."/>
            <person name="Riley R."/>
            <person name="Rosling A."/>
            <person name="Salamov A."/>
            <person name="Schmidt O."/>
            <person name="Schmutz J."/>
            <person name="Skrede I."/>
            <person name="Stenlid J."/>
            <person name="Wiebenga A."/>
            <person name="Xie X."/>
            <person name="Kuees U."/>
            <person name="Hibbett D.S."/>
            <person name="Hoffmeister D."/>
            <person name="Hoegberg N."/>
            <person name="Martin F."/>
            <person name="Grigoriev I.V."/>
            <person name="Watkinson S.C."/>
        </authorList>
    </citation>
    <scope>NUCLEOTIDE SEQUENCE [LARGE SCALE GENOMIC DNA]</scope>
    <source>
        <strain evidence="2">strain S7.3</strain>
    </source>
</reference>
<feature type="non-terminal residue" evidence="1">
    <location>
        <position position="1"/>
    </location>
</feature>
<proteinExistence type="predicted"/>
<accession>F8PGE4</accession>
<dbReference type="InParanoid" id="F8PGE4"/>
<dbReference type="OMA" id="TWKEVEF"/>
<evidence type="ECO:0000313" key="2">
    <source>
        <dbReference type="Proteomes" id="UP000008063"/>
    </source>
</evidence>
<keyword evidence="2" id="KW-1185">Reference proteome</keyword>
<dbReference type="Gene3D" id="3.30.420.10">
    <property type="entry name" value="Ribonuclease H-like superfamily/Ribonuclease H"/>
    <property type="match status" value="1"/>
</dbReference>
<organism evidence="2">
    <name type="scientific">Serpula lacrymans var. lacrymans (strain S7.3)</name>
    <name type="common">Dry rot fungus</name>
    <dbReference type="NCBI Taxonomy" id="936435"/>
    <lineage>
        <taxon>Eukaryota</taxon>
        <taxon>Fungi</taxon>
        <taxon>Dikarya</taxon>
        <taxon>Basidiomycota</taxon>
        <taxon>Agaricomycotina</taxon>
        <taxon>Agaricomycetes</taxon>
        <taxon>Agaricomycetidae</taxon>
        <taxon>Boletales</taxon>
        <taxon>Coniophorineae</taxon>
        <taxon>Serpulaceae</taxon>
        <taxon>Serpula</taxon>
    </lineage>
</organism>
<dbReference type="OrthoDB" id="3221648at2759"/>
<protein>
    <submittedName>
        <fullName evidence="1">Uncharacterized protein</fullName>
    </submittedName>
</protein>
<name>F8PGE4_SERL3</name>
<dbReference type="Proteomes" id="UP000008063">
    <property type="component" value="Unassembled WGS sequence"/>
</dbReference>